<sequence length="77" mass="8400">MVNASGTVGIAGVQLWVPQLPVGSPVIVAWDVHTVDLTANSGEVHMEYQWPATRVSYIGKSYARWIIDDSQLVSLMS</sequence>
<reference evidence="1 2" key="1">
    <citation type="journal article" date="2015" name="Genome Announc.">
        <title>Virulence Factor Genes Detected in the Complete Genome Sequence of Corynebacterium uterequi DSM 45634, Isolated from the Uterus of a Maiden Mare.</title>
        <authorList>
            <person name="Ruckert C."/>
            <person name="Kriete M."/>
            <person name="Jaenicke S."/>
            <person name="Winkler A."/>
            <person name="Tauch A."/>
        </authorList>
    </citation>
    <scope>NUCLEOTIDE SEQUENCE [LARGE SCALE GENOMIC DNA]</scope>
    <source>
        <strain evidence="1 2">DSM 45634</strain>
    </source>
</reference>
<name>A0A0G3HEA8_9CORY</name>
<dbReference type="EMBL" id="CP011546">
    <property type="protein sequence ID" value="AKK11090.1"/>
    <property type="molecule type" value="Genomic_DNA"/>
</dbReference>
<dbReference type="AlphaFoldDB" id="A0A0G3HEA8"/>
<keyword evidence="2" id="KW-1185">Reference proteome</keyword>
<evidence type="ECO:0000313" key="2">
    <source>
        <dbReference type="Proteomes" id="UP000035548"/>
    </source>
</evidence>
<protein>
    <submittedName>
        <fullName evidence="1">Uncharacterized protein</fullName>
    </submittedName>
</protein>
<dbReference type="PATRIC" id="fig|1072256.5.peg.1082"/>
<gene>
    <name evidence="1" type="ORF">CUTER_05465</name>
</gene>
<dbReference type="Proteomes" id="UP000035548">
    <property type="component" value="Chromosome"/>
</dbReference>
<evidence type="ECO:0000313" key="1">
    <source>
        <dbReference type="EMBL" id="AKK11090.1"/>
    </source>
</evidence>
<accession>A0A0G3HEA8</accession>
<dbReference type="KEGG" id="cut:CUTER_05465"/>
<reference evidence="2" key="2">
    <citation type="submission" date="2015-05" db="EMBL/GenBank/DDBJ databases">
        <title>Complete genome sequence of Corynebacterium uterequi DSM 45634, isolated from the uterus of a maiden mare.</title>
        <authorList>
            <person name="Ruckert C."/>
            <person name="Albersmeier A."/>
            <person name="Winkler A."/>
            <person name="Tauch A."/>
        </authorList>
    </citation>
    <scope>NUCLEOTIDE SEQUENCE [LARGE SCALE GENOMIC DNA]</scope>
    <source>
        <strain evidence="2">DSM 45634</strain>
    </source>
</reference>
<proteinExistence type="predicted"/>
<organism evidence="1 2">
    <name type="scientific">Corynebacterium uterequi</name>
    <dbReference type="NCBI Taxonomy" id="1072256"/>
    <lineage>
        <taxon>Bacteria</taxon>
        <taxon>Bacillati</taxon>
        <taxon>Actinomycetota</taxon>
        <taxon>Actinomycetes</taxon>
        <taxon>Mycobacteriales</taxon>
        <taxon>Corynebacteriaceae</taxon>
        <taxon>Corynebacterium</taxon>
    </lineage>
</organism>